<organism evidence="4 6">
    <name type="scientific">Lysinibacillus sphaericus</name>
    <name type="common">Bacillus sphaericus</name>
    <dbReference type="NCBI Taxonomy" id="1421"/>
    <lineage>
        <taxon>Bacteria</taxon>
        <taxon>Bacillati</taxon>
        <taxon>Bacillota</taxon>
        <taxon>Bacilli</taxon>
        <taxon>Bacillales</taxon>
        <taxon>Bacillaceae</taxon>
        <taxon>Lysinibacillus</taxon>
    </lineage>
</organism>
<dbReference type="EMBL" id="UFSZ01000001">
    <property type="protein sequence ID" value="SUV19461.1"/>
    <property type="molecule type" value="Genomic_DNA"/>
</dbReference>
<dbReference type="RefSeq" id="WP_024364596.1">
    <property type="nucleotide sequence ID" value="NZ_BJNS01000031.1"/>
</dbReference>
<dbReference type="PANTHER" id="PTHR43626:SF4">
    <property type="entry name" value="GCN5-RELATED N-ACETYLTRANSFERASE 2, CHLOROPLASTIC"/>
    <property type="match status" value="1"/>
</dbReference>
<dbReference type="Gene3D" id="3.40.630.30">
    <property type="match status" value="1"/>
</dbReference>
<evidence type="ECO:0000313" key="7">
    <source>
        <dbReference type="Proteomes" id="UP000255295"/>
    </source>
</evidence>
<dbReference type="EMBL" id="CP019980">
    <property type="protein sequence ID" value="AVK95151.1"/>
    <property type="molecule type" value="Genomic_DNA"/>
</dbReference>
<dbReference type="InterPro" id="IPR000182">
    <property type="entry name" value="GNAT_dom"/>
</dbReference>
<evidence type="ECO:0000313" key="4">
    <source>
        <dbReference type="EMBL" id="AVK95151.1"/>
    </source>
</evidence>
<evidence type="ECO:0000256" key="2">
    <source>
        <dbReference type="ARBA" id="ARBA00023315"/>
    </source>
</evidence>
<dbReference type="GO" id="GO:0005737">
    <property type="term" value="C:cytoplasm"/>
    <property type="evidence" value="ECO:0007669"/>
    <property type="project" value="TreeGrafter"/>
</dbReference>
<dbReference type="Proteomes" id="UP000255295">
    <property type="component" value="Unassembled WGS sequence"/>
</dbReference>
<dbReference type="CDD" id="cd04301">
    <property type="entry name" value="NAT_SF"/>
    <property type="match status" value="1"/>
</dbReference>
<evidence type="ECO:0000313" key="6">
    <source>
        <dbReference type="Proteomes" id="UP000238825"/>
    </source>
</evidence>
<keyword evidence="1 4" id="KW-0808">Transferase</keyword>
<feature type="domain" description="N-acetyltransferase" evidence="3">
    <location>
        <begin position="1"/>
        <end position="134"/>
    </location>
</feature>
<dbReference type="InterPro" id="IPR045039">
    <property type="entry name" value="NSI-like"/>
</dbReference>
<gene>
    <name evidence="4" type="ORF">LS41612_01995</name>
    <name evidence="5" type="ORF">NCTC10338_04397</name>
</gene>
<name>A0A2S0JVP2_LYSSH</name>
<evidence type="ECO:0000313" key="5">
    <source>
        <dbReference type="EMBL" id="SUV19461.1"/>
    </source>
</evidence>
<dbReference type="PANTHER" id="PTHR43626">
    <property type="entry name" value="ACYL-COA N-ACYLTRANSFERASE"/>
    <property type="match status" value="1"/>
</dbReference>
<dbReference type="InterPro" id="IPR016181">
    <property type="entry name" value="Acyl_CoA_acyltransferase"/>
</dbReference>
<dbReference type="PROSITE" id="PS51186">
    <property type="entry name" value="GNAT"/>
    <property type="match status" value="1"/>
</dbReference>
<accession>A0A2S0JVP2</accession>
<keyword evidence="2" id="KW-0012">Acyltransferase</keyword>
<evidence type="ECO:0000256" key="1">
    <source>
        <dbReference type="ARBA" id="ARBA00022679"/>
    </source>
</evidence>
<dbReference type="AlphaFoldDB" id="A0A2S0JVP2"/>
<evidence type="ECO:0000259" key="3">
    <source>
        <dbReference type="PROSITE" id="PS51186"/>
    </source>
</evidence>
<dbReference type="SUPFAM" id="SSF55729">
    <property type="entry name" value="Acyl-CoA N-acyltransferases (Nat)"/>
    <property type="match status" value="1"/>
</dbReference>
<reference evidence="4 6" key="1">
    <citation type="submission" date="2017-03" db="EMBL/GenBank/DDBJ databases">
        <title>The whole genome sequencing and assembly of Lysinibacillus sphaericus DSM 28T strain.</title>
        <authorList>
            <person name="Lee Y.-J."/>
            <person name="Yi H."/>
            <person name="Bahn Y.-S."/>
            <person name="Kim J.F."/>
            <person name="Lee D.-W."/>
        </authorList>
    </citation>
    <scope>NUCLEOTIDE SEQUENCE [LARGE SCALE GENOMIC DNA]</scope>
    <source>
        <strain evidence="4 6">DSM 28</strain>
    </source>
</reference>
<sequence>MIYKNSLKGISANMLNGFFVDWPNPPNPQTHLRLLENSSKIVLAIDEHTNEVIGFITAISDGVLSAYVPLLEVLPQYKNKGIGKELVSRMLKELDEIYMIDLCCDDDLVPYYEKFGMKKTNGMVYRNYAMQAGR</sequence>
<reference evidence="5 7" key="2">
    <citation type="submission" date="2018-06" db="EMBL/GenBank/DDBJ databases">
        <authorList>
            <consortium name="Pathogen Informatics"/>
            <person name="Doyle S."/>
        </authorList>
    </citation>
    <scope>NUCLEOTIDE SEQUENCE [LARGE SCALE GENOMIC DNA]</scope>
    <source>
        <strain evidence="5 7">NCTC10338</strain>
    </source>
</reference>
<dbReference type="GO" id="GO:0008080">
    <property type="term" value="F:N-acetyltransferase activity"/>
    <property type="evidence" value="ECO:0007669"/>
    <property type="project" value="InterPro"/>
</dbReference>
<proteinExistence type="predicted"/>
<dbReference type="Proteomes" id="UP000238825">
    <property type="component" value="Chromosome"/>
</dbReference>
<protein>
    <submittedName>
        <fullName evidence="4 5">N-acetyltransferase</fullName>
    </submittedName>
</protein>
<dbReference type="Pfam" id="PF00583">
    <property type="entry name" value="Acetyltransf_1"/>
    <property type="match status" value="1"/>
</dbReference>
<dbReference type="GeneID" id="48274953"/>